<proteinExistence type="predicted"/>
<protein>
    <submittedName>
        <fullName evidence="2">Uncharacterized protein</fullName>
    </submittedName>
</protein>
<organism evidence="2 3">
    <name type="scientific">Protea cynaroides</name>
    <dbReference type="NCBI Taxonomy" id="273540"/>
    <lineage>
        <taxon>Eukaryota</taxon>
        <taxon>Viridiplantae</taxon>
        <taxon>Streptophyta</taxon>
        <taxon>Embryophyta</taxon>
        <taxon>Tracheophyta</taxon>
        <taxon>Spermatophyta</taxon>
        <taxon>Magnoliopsida</taxon>
        <taxon>Proteales</taxon>
        <taxon>Proteaceae</taxon>
        <taxon>Protea</taxon>
    </lineage>
</organism>
<sequence length="127" mass="14471">MVHKVDFRKVYLVVFLLGCNVSCLHDVITYILAFTVLYRSKLCYQSAHCRTVSAEILLLNSIKIFPCSRLVGNIPSDCPTHIGLNEPQTHIVAPLLFCIVVSLIWCTFISEIFRFFLIDNQIKVHTA</sequence>
<feature type="transmembrane region" description="Helical" evidence="1">
    <location>
        <begin position="91"/>
        <end position="113"/>
    </location>
</feature>
<keyword evidence="3" id="KW-1185">Reference proteome</keyword>
<feature type="transmembrane region" description="Helical" evidence="1">
    <location>
        <begin position="12"/>
        <end position="38"/>
    </location>
</feature>
<accession>A0A9Q0H029</accession>
<keyword evidence="1" id="KW-0812">Transmembrane</keyword>
<evidence type="ECO:0000256" key="1">
    <source>
        <dbReference type="SAM" id="Phobius"/>
    </source>
</evidence>
<keyword evidence="1" id="KW-0472">Membrane</keyword>
<comment type="caution">
    <text evidence="2">The sequence shown here is derived from an EMBL/GenBank/DDBJ whole genome shotgun (WGS) entry which is preliminary data.</text>
</comment>
<dbReference type="EMBL" id="JAMYWD010000011">
    <property type="protein sequence ID" value="KAJ4956730.1"/>
    <property type="molecule type" value="Genomic_DNA"/>
</dbReference>
<evidence type="ECO:0000313" key="2">
    <source>
        <dbReference type="EMBL" id="KAJ4956730.1"/>
    </source>
</evidence>
<dbReference type="Proteomes" id="UP001141806">
    <property type="component" value="Unassembled WGS sequence"/>
</dbReference>
<evidence type="ECO:0000313" key="3">
    <source>
        <dbReference type="Proteomes" id="UP001141806"/>
    </source>
</evidence>
<dbReference type="AlphaFoldDB" id="A0A9Q0H029"/>
<reference evidence="2" key="1">
    <citation type="journal article" date="2023" name="Plant J.">
        <title>The genome of the king protea, Protea cynaroides.</title>
        <authorList>
            <person name="Chang J."/>
            <person name="Duong T.A."/>
            <person name="Schoeman C."/>
            <person name="Ma X."/>
            <person name="Roodt D."/>
            <person name="Barker N."/>
            <person name="Li Z."/>
            <person name="Van de Peer Y."/>
            <person name="Mizrachi E."/>
        </authorList>
    </citation>
    <scope>NUCLEOTIDE SEQUENCE</scope>
    <source>
        <tissue evidence="2">Young leaves</tissue>
    </source>
</reference>
<name>A0A9Q0H029_9MAGN</name>
<gene>
    <name evidence="2" type="ORF">NE237_013513</name>
</gene>
<keyword evidence="1" id="KW-1133">Transmembrane helix</keyword>